<feature type="transmembrane region" description="Helical" evidence="1">
    <location>
        <begin position="12"/>
        <end position="37"/>
    </location>
</feature>
<feature type="transmembrane region" description="Helical" evidence="1">
    <location>
        <begin position="80"/>
        <end position="99"/>
    </location>
</feature>
<keyword evidence="1" id="KW-1133">Transmembrane helix</keyword>
<dbReference type="RefSeq" id="WP_186520145.1">
    <property type="nucleotide sequence ID" value="NZ_JBBHLC010000022.1"/>
</dbReference>
<accession>A0ABU8QSL5</accession>
<keyword evidence="3" id="KW-1185">Reference proteome</keyword>
<proteinExistence type="predicted"/>
<feature type="transmembrane region" description="Helical" evidence="1">
    <location>
        <begin position="43"/>
        <end position="68"/>
    </location>
</feature>
<organism evidence="2 3">
    <name type="scientific">Pseudomonas farsensis</name>
    <dbReference type="NCBI Taxonomy" id="2745492"/>
    <lineage>
        <taxon>Bacteria</taxon>
        <taxon>Pseudomonadati</taxon>
        <taxon>Pseudomonadota</taxon>
        <taxon>Gammaproteobacteria</taxon>
        <taxon>Pseudomonadales</taxon>
        <taxon>Pseudomonadaceae</taxon>
        <taxon>Pseudomonas</taxon>
    </lineage>
</organism>
<name>A0ABU8QSL5_9PSED</name>
<feature type="transmembrane region" description="Helical" evidence="1">
    <location>
        <begin position="119"/>
        <end position="139"/>
    </location>
</feature>
<gene>
    <name evidence="2" type="ORF">V7S98_10310</name>
</gene>
<protein>
    <submittedName>
        <fullName evidence="2">Uncharacterized protein</fullName>
    </submittedName>
</protein>
<sequence>MERDYPTRRVVLGFVCAPSLTGLAAVLGGLLSALLTGRPTEAVAIYCSLAMLLMLGGLVTYGLPGLFIGGVCAAMRLHRSPWVVAAVAVLAGAVCQGWAELFASRSLDRTLVPTLPVLGAASPFVVGACVALVAALLLLPPALRTPADTATPRPDARG</sequence>
<keyword evidence="1" id="KW-0472">Membrane</keyword>
<evidence type="ECO:0000313" key="3">
    <source>
        <dbReference type="Proteomes" id="UP001380290"/>
    </source>
</evidence>
<reference evidence="2 3" key="1">
    <citation type="submission" date="2024-02" db="EMBL/GenBank/DDBJ databases">
        <title>Identification of pathogenicity and growth-promoting function of Pseudomonas putida variant.</title>
        <authorList>
            <person name="Sun J."/>
        </authorList>
    </citation>
    <scope>NUCLEOTIDE SEQUENCE [LARGE SCALE GENOMIC DNA]</scope>
    <source>
        <strain evidence="2 3">A03</strain>
    </source>
</reference>
<evidence type="ECO:0000256" key="1">
    <source>
        <dbReference type="SAM" id="Phobius"/>
    </source>
</evidence>
<evidence type="ECO:0000313" key="2">
    <source>
        <dbReference type="EMBL" id="MEJ5863618.1"/>
    </source>
</evidence>
<dbReference type="Proteomes" id="UP001380290">
    <property type="component" value="Unassembled WGS sequence"/>
</dbReference>
<dbReference type="EMBL" id="JBBHLC010000022">
    <property type="protein sequence ID" value="MEJ5863618.1"/>
    <property type="molecule type" value="Genomic_DNA"/>
</dbReference>
<comment type="caution">
    <text evidence="2">The sequence shown here is derived from an EMBL/GenBank/DDBJ whole genome shotgun (WGS) entry which is preliminary data.</text>
</comment>
<keyword evidence="1" id="KW-0812">Transmembrane</keyword>